<feature type="transmembrane region" description="Helical" evidence="5">
    <location>
        <begin position="110"/>
        <end position="131"/>
    </location>
</feature>
<dbReference type="Proteomes" id="UP000621436">
    <property type="component" value="Unassembled WGS sequence"/>
</dbReference>
<feature type="transmembrane region" description="Helical" evidence="5">
    <location>
        <begin position="301"/>
        <end position="323"/>
    </location>
</feature>
<reference evidence="7" key="1">
    <citation type="submission" date="2020-11" db="EMBL/GenBank/DDBJ databases">
        <title>Halonatronomonas betainensis gen. nov., sp. nov. a novel haloalkaliphilic representative of the family Halanaerobiacae capable of betaine degradation.</title>
        <authorList>
            <person name="Boltyanskaya Y."/>
            <person name="Kevbrin V."/>
            <person name="Detkova E."/>
            <person name="Grouzdev D.S."/>
            <person name="Koziaeva V."/>
            <person name="Zhilina T."/>
        </authorList>
    </citation>
    <scope>NUCLEOTIDE SEQUENCE</scope>
    <source>
        <strain evidence="7">Z-7014</strain>
    </source>
</reference>
<feature type="transmembrane region" description="Helical" evidence="5">
    <location>
        <begin position="343"/>
        <end position="361"/>
    </location>
</feature>
<feature type="transmembrane region" description="Helical" evidence="5">
    <location>
        <begin position="373"/>
        <end position="390"/>
    </location>
</feature>
<evidence type="ECO:0000256" key="5">
    <source>
        <dbReference type="SAM" id="Phobius"/>
    </source>
</evidence>
<evidence type="ECO:0000313" key="8">
    <source>
        <dbReference type="Proteomes" id="UP000621436"/>
    </source>
</evidence>
<keyword evidence="4 5" id="KW-0472">Membrane</keyword>
<accession>A0A931AXD0</accession>
<organism evidence="7 8">
    <name type="scientific">Halonatronomonas betaini</name>
    <dbReference type="NCBI Taxonomy" id="2778430"/>
    <lineage>
        <taxon>Bacteria</taxon>
        <taxon>Bacillati</taxon>
        <taxon>Bacillota</taxon>
        <taxon>Clostridia</taxon>
        <taxon>Halanaerobiales</taxon>
        <taxon>Halarsenatibacteraceae</taxon>
        <taxon>Halonatronomonas</taxon>
    </lineage>
</organism>
<dbReference type="RefSeq" id="WP_270453456.1">
    <property type="nucleotide sequence ID" value="NZ_JADPIE010000003.1"/>
</dbReference>
<dbReference type="EMBL" id="JADPIE010000003">
    <property type="protein sequence ID" value="MBF8436553.1"/>
    <property type="molecule type" value="Genomic_DNA"/>
</dbReference>
<feature type="transmembrane region" description="Helical" evidence="5">
    <location>
        <begin position="86"/>
        <end position="103"/>
    </location>
</feature>
<gene>
    <name evidence="7" type="ORF">I0Q91_05655</name>
</gene>
<keyword evidence="2 5" id="KW-0812">Transmembrane</keyword>
<sequence>MSQTIAAEKIDYPKLNKVFVAGLYIYALGSHQGRSLISLGVGLVLLTWLIKVIGYRDISLNKSVKHWPIFALALIMIFSRNDFWDVLGSGHVYSVIFPLAILNQLKDKKLIYKILGISLGVLFISGIVANYQHFIEGMRRAEGLARFSITSGNVSVMGIGLLLPFLFRKGNKPWHYIVAGLGILVYTTAVIFSMTRAAYFGLIVVLFLFTLIKKPKFIPVIILLVVLVFNFLPGNVQDRFYSSFDLEGRWIQSRLLMWRVSVDAALENPIRGIGYDNYGDYYLEKDYTEGSRNFTSPHNNYFLFLAETGFTGFFIFLYLSFYLIKLFYLSYIKIPDENSIDKALFLGILLAIIGFFVTGLTETNIGESQTRNFFWLLVGFGFSLNYFTFYKQNNIDESNKSTSLESE</sequence>
<evidence type="ECO:0000256" key="3">
    <source>
        <dbReference type="ARBA" id="ARBA00022989"/>
    </source>
</evidence>
<name>A0A931AXD0_9FIRM</name>
<dbReference type="PANTHER" id="PTHR37422">
    <property type="entry name" value="TEICHURONIC ACID BIOSYNTHESIS PROTEIN TUAE"/>
    <property type="match status" value="1"/>
</dbReference>
<dbReference type="InterPro" id="IPR007016">
    <property type="entry name" value="O-antigen_ligase-rel_domated"/>
</dbReference>
<feature type="domain" description="O-antigen ligase-related" evidence="6">
    <location>
        <begin position="183"/>
        <end position="317"/>
    </location>
</feature>
<keyword evidence="7" id="KW-0436">Ligase</keyword>
<evidence type="ECO:0000259" key="6">
    <source>
        <dbReference type="Pfam" id="PF04932"/>
    </source>
</evidence>
<evidence type="ECO:0000256" key="2">
    <source>
        <dbReference type="ARBA" id="ARBA00022692"/>
    </source>
</evidence>
<feature type="transmembrane region" description="Helical" evidence="5">
    <location>
        <begin position="174"/>
        <end position="191"/>
    </location>
</feature>
<evidence type="ECO:0000313" key="7">
    <source>
        <dbReference type="EMBL" id="MBF8436553.1"/>
    </source>
</evidence>
<feature type="transmembrane region" description="Helical" evidence="5">
    <location>
        <begin position="35"/>
        <end position="52"/>
    </location>
</feature>
<evidence type="ECO:0000256" key="4">
    <source>
        <dbReference type="ARBA" id="ARBA00023136"/>
    </source>
</evidence>
<protein>
    <submittedName>
        <fullName evidence="7">O-antigen ligase family protein</fullName>
    </submittedName>
</protein>
<keyword evidence="8" id="KW-1185">Reference proteome</keyword>
<dbReference type="InterPro" id="IPR051533">
    <property type="entry name" value="WaaL-like"/>
</dbReference>
<dbReference type="Pfam" id="PF04932">
    <property type="entry name" value="Wzy_C"/>
    <property type="match status" value="1"/>
</dbReference>
<dbReference type="AlphaFoldDB" id="A0A931AXD0"/>
<proteinExistence type="predicted"/>
<comment type="subcellular location">
    <subcellularLocation>
        <location evidence="1">Membrane</location>
        <topology evidence="1">Multi-pass membrane protein</topology>
    </subcellularLocation>
</comment>
<feature type="transmembrane region" description="Helical" evidence="5">
    <location>
        <begin position="217"/>
        <end position="236"/>
    </location>
</feature>
<dbReference type="PANTHER" id="PTHR37422:SF13">
    <property type="entry name" value="LIPOPOLYSACCHARIDE BIOSYNTHESIS PROTEIN PA4999-RELATED"/>
    <property type="match status" value="1"/>
</dbReference>
<dbReference type="GO" id="GO:0016020">
    <property type="term" value="C:membrane"/>
    <property type="evidence" value="ECO:0007669"/>
    <property type="project" value="UniProtKB-SubCell"/>
</dbReference>
<keyword evidence="3 5" id="KW-1133">Transmembrane helix</keyword>
<evidence type="ECO:0000256" key="1">
    <source>
        <dbReference type="ARBA" id="ARBA00004141"/>
    </source>
</evidence>
<dbReference type="GO" id="GO:0016874">
    <property type="term" value="F:ligase activity"/>
    <property type="evidence" value="ECO:0007669"/>
    <property type="project" value="UniProtKB-KW"/>
</dbReference>
<feature type="transmembrane region" description="Helical" evidence="5">
    <location>
        <begin position="143"/>
        <end position="167"/>
    </location>
</feature>
<comment type="caution">
    <text evidence="7">The sequence shown here is derived from an EMBL/GenBank/DDBJ whole genome shotgun (WGS) entry which is preliminary data.</text>
</comment>